<keyword evidence="8" id="KW-1185">Reference proteome</keyword>
<dbReference type="SUPFAM" id="SSF53098">
    <property type="entry name" value="Ribonuclease H-like"/>
    <property type="match status" value="1"/>
</dbReference>
<comment type="function">
    <text evidence="4">Exoribonuclease involved in ribosome biosynthesis. Involved in the processing of ITS1, the internal transcribed spacer localized between the 18S and 5.8S rRNAs.</text>
</comment>
<evidence type="ECO:0000313" key="7">
    <source>
        <dbReference type="EMBL" id="KAG2435331.1"/>
    </source>
</evidence>
<organism evidence="7 8">
    <name type="scientific">Chlamydomonas incerta</name>
    <dbReference type="NCBI Taxonomy" id="51695"/>
    <lineage>
        <taxon>Eukaryota</taxon>
        <taxon>Viridiplantae</taxon>
        <taxon>Chlorophyta</taxon>
        <taxon>core chlorophytes</taxon>
        <taxon>Chlorophyceae</taxon>
        <taxon>CS clade</taxon>
        <taxon>Chlamydomonadales</taxon>
        <taxon>Chlamydomonadaceae</taxon>
        <taxon>Chlamydomonas</taxon>
    </lineage>
</organism>
<evidence type="ECO:0000256" key="1">
    <source>
        <dbReference type="ARBA" id="ARBA00022552"/>
    </source>
</evidence>
<dbReference type="InterPro" id="IPR047021">
    <property type="entry name" value="REXO1/3/4-like"/>
</dbReference>
<sequence length="356" mass="37549">MNFTAAQTGVGSSVAPCRRGRVNWTSAQAPPLPGHLHHARNECVDTPASGQRSGVNAQRGTDVRKPGALHVARAVPAGAQEERRASPRPSPPSALGPLAILALDVEFTHLELASSTSNKEQLARPGRSRRALSVATWVCVVDRFGTVPPPLKSYIGLPPDLRTEPCDNADKENGGSGGVVGEARYRVVGGVKEGALRGAPCLAEVRQQVLSLLREGGCKTLVGHGISKDLQSLGINEEADLWAHGVRTCDTMSFPKFQGRGGLSKTLAVLAKEFLGRQIQACRGAHDPEEDARAAMDLYVRHVDYECMVEYETRRLLSRAAAVAAAAEAAQHAGADGGGARGDGHDGDGDAEAEEK</sequence>
<dbReference type="Gene3D" id="3.30.420.10">
    <property type="entry name" value="Ribonuclease H-like superfamily/Ribonuclease H"/>
    <property type="match status" value="1"/>
</dbReference>
<dbReference type="InterPro" id="IPR013520">
    <property type="entry name" value="Ribonucl_H"/>
</dbReference>
<comment type="caution">
    <text evidence="7">The sequence shown here is derived from an EMBL/GenBank/DDBJ whole genome shotgun (WGS) entry which is preliminary data.</text>
</comment>
<keyword evidence="3" id="KW-0378">Hydrolase</keyword>
<keyword evidence="1" id="KW-0698">rRNA processing</keyword>
<proteinExistence type="predicted"/>
<evidence type="ECO:0000256" key="5">
    <source>
        <dbReference type="SAM" id="MobiDB-lite"/>
    </source>
</evidence>
<evidence type="ECO:0000256" key="3">
    <source>
        <dbReference type="ARBA" id="ARBA00022801"/>
    </source>
</evidence>
<gene>
    <name evidence="7" type="ORF">HXX76_007405</name>
</gene>
<evidence type="ECO:0000256" key="4">
    <source>
        <dbReference type="ARBA" id="ARBA00025599"/>
    </source>
</evidence>
<feature type="domain" description="Exonuclease" evidence="6">
    <location>
        <begin position="99"/>
        <end position="308"/>
    </location>
</feature>
<evidence type="ECO:0000259" key="6">
    <source>
        <dbReference type="SMART" id="SM00479"/>
    </source>
</evidence>
<accession>A0A835T100</accession>
<dbReference type="PANTHER" id="PTHR12801:SF45">
    <property type="entry name" value="RNA EXONUCLEASE 4"/>
    <property type="match status" value="1"/>
</dbReference>
<dbReference type="SMART" id="SM00479">
    <property type="entry name" value="EXOIII"/>
    <property type="match status" value="1"/>
</dbReference>
<dbReference type="EMBL" id="JAEHOC010000015">
    <property type="protein sequence ID" value="KAG2435331.1"/>
    <property type="molecule type" value="Genomic_DNA"/>
</dbReference>
<dbReference type="GO" id="GO:0004527">
    <property type="term" value="F:exonuclease activity"/>
    <property type="evidence" value="ECO:0007669"/>
    <property type="project" value="InterPro"/>
</dbReference>
<dbReference type="GO" id="GO:0005634">
    <property type="term" value="C:nucleus"/>
    <property type="evidence" value="ECO:0007669"/>
    <property type="project" value="TreeGrafter"/>
</dbReference>
<name>A0A835T100_CHLIN</name>
<protein>
    <recommendedName>
        <fullName evidence="6">Exonuclease domain-containing protein</fullName>
    </recommendedName>
</protein>
<dbReference type="PANTHER" id="PTHR12801">
    <property type="entry name" value="RNA EXONUCLEASE REXO1 / RECO3 FAMILY MEMBER-RELATED"/>
    <property type="match status" value="1"/>
</dbReference>
<evidence type="ECO:0000313" key="8">
    <source>
        <dbReference type="Proteomes" id="UP000650467"/>
    </source>
</evidence>
<reference evidence="7" key="1">
    <citation type="journal article" date="2020" name="bioRxiv">
        <title>Comparative genomics of Chlamydomonas.</title>
        <authorList>
            <person name="Craig R.J."/>
            <person name="Hasan A.R."/>
            <person name="Ness R.W."/>
            <person name="Keightley P.D."/>
        </authorList>
    </citation>
    <scope>NUCLEOTIDE SEQUENCE</scope>
    <source>
        <strain evidence="7">SAG 7.73</strain>
    </source>
</reference>
<keyword evidence="2" id="KW-0540">Nuclease</keyword>
<feature type="region of interest" description="Disordered" evidence="5">
    <location>
        <begin position="75"/>
        <end position="95"/>
    </location>
</feature>
<evidence type="ECO:0000256" key="2">
    <source>
        <dbReference type="ARBA" id="ARBA00022722"/>
    </source>
</evidence>
<dbReference type="GO" id="GO:0006364">
    <property type="term" value="P:rRNA processing"/>
    <property type="evidence" value="ECO:0007669"/>
    <property type="project" value="UniProtKB-KW"/>
</dbReference>
<dbReference type="GO" id="GO:0003676">
    <property type="term" value="F:nucleic acid binding"/>
    <property type="evidence" value="ECO:0007669"/>
    <property type="project" value="InterPro"/>
</dbReference>
<dbReference type="Proteomes" id="UP000650467">
    <property type="component" value="Unassembled WGS sequence"/>
</dbReference>
<dbReference type="AlphaFoldDB" id="A0A835T100"/>
<feature type="region of interest" description="Disordered" evidence="5">
    <location>
        <begin position="328"/>
        <end position="356"/>
    </location>
</feature>
<dbReference type="InterPro" id="IPR012337">
    <property type="entry name" value="RNaseH-like_sf"/>
</dbReference>
<dbReference type="InterPro" id="IPR036397">
    <property type="entry name" value="RNaseH_sf"/>
</dbReference>
<dbReference type="OrthoDB" id="8191639at2759"/>